<evidence type="ECO:0000313" key="5">
    <source>
        <dbReference type="Proteomes" id="UP000244173"/>
    </source>
</evidence>
<dbReference type="PROSITE" id="PS51459">
    <property type="entry name" value="FIDO"/>
    <property type="match status" value="1"/>
</dbReference>
<dbReference type="OrthoDB" id="9813719at2"/>
<dbReference type="EMBL" id="CP028519">
    <property type="protein sequence ID" value="AVY92909.1"/>
    <property type="molecule type" value="Genomic_DNA"/>
</dbReference>
<dbReference type="RefSeq" id="WP_084299861.1">
    <property type="nucleotide sequence ID" value="NZ_CP028519.1"/>
</dbReference>
<dbReference type="Pfam" id="PF02661">
    <property type="entry name" value="Fic"/>
    <property type="match status" value="1"/>
</dbReference>
<dbReference type="InterPro" id="IPR036597">
    <property type="entry name" value="Fido-like_dom_sf"/>
</dbReference>
<name>A0A2S0P6G1_9NEIS</name>
<dbReference type="InterPro" id="IPR040198">
    <property type="entry name" value="Fido_containing"/>
</dbReference>
<evidence type="ECO:0000259" key="3">
    <source>
        <dbReference type="PROSITE" id="PS51459"/>
    </source>
</evidence>
<dbReference type="GO" id="GO:0005524">
    <property type="term" value="F:ATP binding"/>
    <property type="evidence" value="ECO:0007669"/>
    <property type="project" value="UniProtKB-KW"/>
</dbReference>
<organism evidence="4 5">
    <name type="scientific">Microvirgula aerodenitrificans</name>
    <dbReference type="NCBI Taxonomy" id="57480"/>
    <lineage>
        <taxon>Bacteria</taxon>
        <taxon>Pseudomonadati</taxon>
        <taxon>Pseudomonadota</taxon>
        <taxon>Betaproteobacteria</taxon>
        <taxon>Neisseriales</taxon>
        <taxon>Aquaspirillaceae</taxon>
        <taxon>Microvirgula</taxon>
    </lineage>
</organism>
<proteinExistence type="predicted"/>
<dbReference type="SUPFAM" id="SSF140931">
    <property type="entry name" value="Fic-like"/>
    <property type="match status" value="1"/>
</dbReference>
<evidence type="ECO:0000313" key="4">
    <source>
        <dbReference type="EMBL" id="AVY92909.1"/>
    </source>
</evidence>
<keyword evidence="2" id="KW-0067">ATP-binding</keyword>
<dbReference type="Gene3D" id="1.10.3290.10">
    <property type="entry name" value="Fido-like domain"/>
    <property type="match status" value="1"/>
</dbReference>
<feature type="domain" description="Fido" evidence="3">
    <location>
        <begin position="183"/>
        <end position="340"/>
    </location>
</feature>
<dbReference type="Proteomes" id="UP000244173">
    <property type="component" value="Chromosome"/>
</dbReference>
<sequence>MAKVEIPPDFMAIMASKGDAVLAQLARHAAVDARGRYLHWHEFRWRVAGGIDKEVAWAATRLARACSQHRLDGLHSEQGNALVYAIPASLQIHLHAIDRLCAPLLETDDDAAAAGPERNRYLVDALTMEEAITSAQLEGAATTRKIAKAMLENERLPRDEGEQMVFNNFLLMKAAKRARNEPLSVERICRLHDIATRDTGNAHVQPGRLRDHDEVVVQGLHGDVLHRPPPASQLVSRLQQLCAFANAAHDGLDGRPFIHPAVKAIILHFMLGYEHPFTDGNGRTARALFYWFMLRQGYWPFEYISISALLKEAPVQYGESYLFCETDTFDLTYFIDFQLRIIHRAIRQFLAHLQRKQQEHAELLRWLDTQGIADTLNARQGLLLRKALRHPGRAFTVKEVKHDFGVTENTARADLQKLVSLQALVPAREGKTICYIAHVDARNLLRQT</sequence>
<dbReference type="AlphaFoldDB" id="A0A2S0P6G1"/>
<dbReference type="STRING" id="1122240.GCA_000620105_01016"/>
<reference evidence="4 5" key="1">
    <citation type="submission" date="2018-04" db="EMBL/GenBank/DDBJ databases">
        <title>Denitrifier Microvirgula.</title>
        <authorList>
            <person name="Anderson E."/>
            <person name="Jang J."/>
            <person name="Ishii S."/>
        </authorList>
    </citation>
    <scope>NUCLEOTIDE SEQUENCE [LARGE SCALE GENOMIC DNA]</scope>
    <source>
        <strain evidence="4 5">BE2.4</strain>
    </source>
</reference>
<keyword evidence="5" id="KW-1185">Reference proteome</keyword>
<protein>
    <submittedName>
        <fullName evidence="4">Fic family protein</fullName>
    </submittedName>
</protein>
<feature type="binding site" evidence="2">
    <location>
        <begin position="217"/>
        <end position="226"/>
    </location>
    <ligand>
        <name>ATP</name>
        <dbReference type="ChEBI" id="CHEBI:30616"/>
    </ligand>
</feature>
<evidence type="ECO:0000256" key="1">
    <source>
        <dbReference type="PIRSR" id="PIRSR640198-1"/>
    </source>
</evidence>
<accession>A0A2S0P6G1</accession>
<gene>
    <name evidence="4" type="ORF">DAI18_01775</name>
</gene>
<dbReference type="PANTHER" id="PTHR13504">
    <property type="entry name" value="FIDO DOMAIN-CONTAINING PROTEIN DDB_G0283145"/>
    <property type="match status" value="1"/>
</dbReference>
<dbReference type="InterPro" id="IPR003812">
    <property type="entry name" value="Fido"/>
</dbReference>
<keyword evidence="2" id="KW-0547">Nucleotide-binding</keyword>
<feature type="binding site" evidence="2">
    <location>
        <begin position="279"/>
        <end position="286"/>
    </location>
    <ligand>
        <name>ATP</name>
        <dbReference type="ChEBI" id="CHEBI:30616"/>
    </ligand>
</feature>
<dbReference type="PANTHER" id="PTHR13504:SF38">
    <property type="entry name" value="FIDO DOMAIN-CONTAINING PROTEIN"/>
    <property type="match status" value="1"/>
</dbReference>
<feature type="active site" evidence="1">
    <location>
        <position position="275"/>
    </location>
</feature>
<evidence type="ECO:0000256" key="2">
    <source>
        <dbReference type="PIRSR" id="PIRSR640198-2"/>
    </source>
</evidence>
<dbReference type="KEGG" id="maer:DAI18_01775"/>